<dbReference type="STRING" id="1499966.U14_03528"/>
<dbReference type="Proteomes" id="UP000030700">
    <property type="component" value="Unassembled WGS sequence"/>
</dbReference>
<protein>
    <submittedName>
        <fullName evidence="3">Uncharacterized protein</fullName>
    </submittedName>
</protein>
<feature type="compositionally biased region" description="Low complexity" evidence="1">
    <location>
        <begin position="37"/>
        <end position="56"/>
    </location>
</feature>
<reference evidence="3 4" key="1">
    <citation type="journal article" date="2015" name="PeerJ">
        <title>First genomic representation of candidate bacterial phylum KSB3 points to enhanced environmental sensing as a trigger of wastewater bulking.</title>
        <authorList>
            <person name="Sekiguchi Y."/>
            <person name="Ohashi A."/>
            <person name="Parks D.H."/>
            <person name="Yamauchi T."/>
            <person name="Tyson G.W."/>
            <person name="Hugenholtz P."/>
        </authorList>
    </citation>
    <scope>NUCLEOTIDE SEQUENCE [LARGE SCALE GENOMIC DNA]</scope>
</reference>
<name>A0A081BPG1_9BACT</name>
<feature type="signal peptide" evidence="2">
    <location>
        <begin position="1"/>
        <end position="21"/>
    </location>
</feature>
<evidence type="ECO:0000313" key="3">
    <source>
        <dbReference type="EMBL" id="GAK52277.1"/>
    </source>
</evidence>
<dbReference type="Gene3D" id="2.60.120.200">
    <property type="match status" value="1"/>
</dbReference>
<evidence type="ECO:0000256" key="1">
    <source>
        <dbReference type="SAM" id="MobiDB-lite"/>
    </source>
</evidence>
<keyword evidence="4" id="KW-1185">Reference proteome</keyword>
<feature type="region of interest" description="Disordered" evidence="1">
    <location>
        <begin position="31"/>
        <end position="56"/>
    </location>
</feature>
<dbReference type="EMBL" id="DF820458">
    <property type="protein sequence ID" value="GAK52277.1"/>
    <property type="molecule type" value="Genomic_DNA"/>
</dbReference>
<gene>
    <name evidence="3" type="ORF">U14_03528</name>
</gene>
<sequence>MKLLKLIALSVVLLGMMTNCKLDEQKIASGRPTTIYTGPTSPVSVGTSGTGTTTSTSGRTINGAAVSDALTDGTSVGTVGGGVFTSAGYQITSGSGYIMYDTEIQGNFGVEFDTSGLISGEYYQDPDDQATILFMQDAPIGTDWSQWRTLSSCLFQMIKLADYPGSDSTDYMKYKAGCNGGASGFEFRSDGPLSWNSSTTYHWTVTVQNGVTTAYRDGQLLFSASGFYPQDRMRFMFGGTGQPFGGFSPYNVTYSNILIYAF</sequence>
<dbReference type="AlphaFoldDB" id="A0A081BPG1"/>
<evidence type="ECO:0000256" key="2">
    <source>
        <dbReference type="SAM" id="SignalP"/>
    </source>
</evidence>
<keyword evidence="2" id="KW-0732">Signal</keyword>
<proteinExistence type="predicted"/>
<organism evidence="3 4">
    <name type="scientific">Candidatus Moduliflexus flocculans</name>
    <dbReference type="NCBI Taxonomy" id="1499966"/>
    <lineage>
        <taxon>Bacteria</taxon>
        <taxon>Candidatus Moduliflexota</taxon>
        <taxon>Candidatus Moduliflexia</taxon>
        <taxon>Candidatus Moduliflexales</taxon>
        <taxon>Candidatus Moduliflexaceae</taxon>
    </lineage>
</organism>
<accession>A0A081BPG1</accession>
<feature type="chain" id="PRO_5001755227" evidence="2">
    <location>
        <begin position="22"/>
        <end position="262"/>
    </location>
</feature>
<dbReference type="HOGENOM" id="CLU_1056288_0_0_0"/>
<evidence type="ECO:0000313" key="4">
    <source>
        <dbReference type="Proteomes" id="UP000030700"/>
    </source>
</evidence>